<dbReference type="AlphaFoldDB" id="A0A0B4FM40"/>
<proteinExistence type="predicted"/>
<evidence type="ECO:0000313" key="3">
    <source>
        <dbReference type="Proteomes" id="UP000031186"/>
    </source>
</evidence>
<dbReference type="Pfam" id="PF01467">
    <property type="entry name" value="CTP_transf_like"/>
    <property type="match status" value="1"/>
</dbReference>
<protein>
    <submittedName>
        <fullName evidence="2">Rossmann-like alpha/beta/alpha sandwich fold protein</fullName>
    </submittedName>
</protein>
<accession>A0A0B4FM40</accession>
<feature type="non-terminal residue" evidence="2">
    <location>
        <position position="1"/>
    </location>
</feature>
<comment type="caution">
    <text evidence="2">The sequence shown here is derived from an EMBL/GenBank/DDBJ whole genome shotgun (WGS) entry which is preliminary data.</text>
</comment>
<dbReference type="HOGENOM" id="CLU_065647_0_0_1"/>
<dbReference type="Proteomes" id="UP000031186">
    <property type="component" value="Unassembled WGS sequence"/>
</dbReference>
<dbReference type="EMBL" id="AZNF01000003">
    <property type="protein sequence ID" value="KID68892.1"/>
    <property type="molecule type" value="Genomic_DNA"/>
</dbReference>
<dbReference type="VEuPathDB" id="FungiDB:MAN_03748"/>
<dbReference type="GO" id="GO:0003824">
    <property type="term" value="F:catalytic activity"/>
    <property type="evidence" value="ECO:0007669"/>
    <property type="project" value="InterPro"/>
</dbReference>
<gene>
    <name evidence="2" type="ORF">MAN_03748</name>
</gene>
<dbReference type="SUPFAM" id="SSF52374">
    <property type="entry name" value="Nucleotidylyl transferase"/>
    <property type="match status" value="1"/>
</dbReference>
<reference evidence="2 3" key="1">
    <citation type="journal article" date="2014" name="Proc. Natl. Acad. Sci. U.S.A.">
        <title>Trajectory and genomic determinants of fungal-pathogen speciation and host adaptation.</title>
        <authorList>
            <person name="Hu X."/>
            <person name="Xiao G."/>
            <person name="Zheng P."/>
            <person name="Shang Y."/>
            <person name="Su Y."/>
            <person name="Zhang X."/>
            <person name="Liu X."/>
            <person name="Zhan S."/>
            <person name="St Leger R.J."/>
            <person name="Wang C."/>
        </authorList>
    </citation>
    <scope>NUCLEOTIDE SEQUENCE [LARGE SCALE GENOMIC DNA]</scope>
    <source>
        <strain evidence="2 3">ARSEF 549</strain>
    </source>
</reference>
<evidence type="ECO:0000259" key="1">
    <source>
        <dbReference type="Pfam" id="PF01467"/>
    </source>
</evidence>
<evidence type="ECO:0000313" key="2">
    <source>
        <dbReference type="EMBL" id="KID68892.1"/>
    </source>
</evidence>
<sequence length="322" mass="36387">MAKTIWDYIREACEQCNISIPSDGLPFTNNQDVKSSIIDAEGRNRILLFPGAFNPAHEGHLQLLQSVLNDMKKHLDIRGVVIFPHDDEQIRDKTREEPADLGLDKPKRSALWRNAAGFPADNAWIFTESRSALTRFQEQLQGNLRKENVNLTFLLLVGSDWISTRAVYDPGQWNCSETITSDVSRPVDFRCEYTLRQIPGCFDWVQMVFAESTTYFPWDSFQTPYGPHMVEGVSLWSTSTVSPPIRRYYLVPCLRACSPGTPCPSSTSIRQRIFEACAERLPIDEAVLATALSADILLGYIRGNMPSFDGEEVRSEESQSVL</sequence>
<name>A0A0B4FM40_METAF</name>
<dbReference type="OrthoDB" id="4934245at2759"/>
<dbReference type="InterPro" id="IPR014729">
    <property type="entry name" value="Rossmann-like_a/b/a_fold"/>
</dbReference>
<organism evidence="2 3">
    <name type="scientific">Metarhizium anisopliae (strain ARSEF 549)</name>
    <dbReference type="NCBI Taxonomy" id="3151832"/>
    <lineage>
        <taxon>Eukaryota</taxon>
        <taxon>Fungi</taxon>
        <taxon>Dikarya</taxon>
        <taxon>Ascomycota</taxon>
        <taxon>Pezizomycotina</taxon>
        <taxon>Sordariomycetes</taxon>
        <taxon>Hypocreomycetidae</taxon>
        <taxon>Hypocreales</taxon>
        <taxon>Clavicipitaceae</taxon>
        <taxon>Metarhizium</taxon>
    </lineage>
</organism>
<feature type="domain" description="Cytidyltransferase-like" evidence="1">
    <location>
        <begin position="48"/>
        <end position="100"/>
    </location>
</feature>
<dbReference type="InterPro" id="IPR004821">
    <property type="entry name" value="Cyt_trans-like"/>
</dbReference>
<keyword evidence="3" id="KW-1185">Reference proteome</keyword>
<dbReference type="Gene3D" id="3.40.50.620">
    <property type="entry name" value="HUPs"/>
    <property type="match status" value="1"/>
</dbReference>